<sequence length="118" mass="13769">MIINDKGLIYLNETTMTAIFDCVYGINDYLKPETKQLLNEKMFQDFVNLLLVQQNYNYWYRQGIAAELFSLFESTVGPMERNSDGTILWLALGLAIKELYGLRYSTLKELLKKVNVRK</sequence>
<organism evidence="1 2">
    <name type="scientific">Peribacillus glennii</name>
    <dbReference type="NCBI Taxonomy" id="2303991"/>
    <lineage>
        <taxon>Bacteria</taxon>
        <taxon>Bacillati</taxon>
        <taxon>Bacillota</taxon>
        <taxon>Bacilli</taxon>
        <taxon>Bacillales</taxon>
        <taxon>Bacillaceae</taxon>
        <taxon>Peribacillus</taxon>
    </lineage>
</organism>
<dbReference type="RefSeq" id="WP_117323433.1">
    <property type="nucleotide sequence ID" value="NZ_QVTD01000011.1"/>
</dbReference>
<dbReference type="Proteomes" id="UP000262939">
    <property type="component" value="Unassembled WGS sequence"/>
</dbReference>
<dbReference type="EMBL" id="QVTD01000011">
    <property type="protein sequence ID" value="RFU61974.1"/>
    <property type="molecule type" value="Genomic_DNA"/>
</dbReference>
<name>A0A372L8X1_9BACI</name>
<proteinExistence type="predicted"/>
<protein>
    <submittedName>
        <fullName evidence="1">Uncharacterized protein</fullName>
    </submittedName>
</protein>
<comment type="caution">
    <text evidence="1">The sequence shown here is derived from an EMBL/GenBank/DDBJ whole genome shotgun (WGS) entry which is preliminary data.</text>
</comment>
<accession>A0A372L8X1</accession>
<evidence type="ECO:0000313" key="1">
    <source>
        <dbReference type="EMBL" id="RFU61974.1"/>
    </source>
</evidence>
<gene>
    <name evidence="1" type="ORF">D0466_15375</name>
</gene>
<reference evidence="1 2" key="1">
    <citation type="submission" date="2018-08" db="EMBL/GenBank/DDBJ databases">
        <title>Bacillus chawlae sp. nov., Bacillus glennii sp. nov., and Bacillus saganii sp. nov. Isolated from the Vehicle Assembly Building at Kennedy Space Center where the Viking Spacecraft were Assembled.</title>
        <authorList>
            <person name="Seuylemezian A."/>
            <person name="Vaishampayan P."/>
        </authorList>
    </citation>
    <scope>NUCLEOTIDE SEQUENCE [LARGE SCALE GENOMIC DNA]</scope>
    <source>
        <strain evidence="1 2">V44-8</strain>
    </source>
</reference>
<evidence type="ECO:0000313" key="2">
    <source>
        <dbReference type="Proteomes" id="UP000262939"/>
    </source>
</evidence>
<dbReference type="AlphaFoldDB" id="A0A372L8X1"/>
<dbReference type="OrthoDB" id="2883865at2"/>
<keyword evidence="2" id="KW-1185">Reference proteome</keyword>